<sequence>MIWICAGGYLPKTLIIIPPIFHGREQAEKEAKKRAKTLIRLLGIGTSGGTAGASSRPVLRVYVRVHPATQRIMEMNDGTCHDEACAFARGWARDKEGGGGIMTCDENWRSPFRFPASCFLSCSFFLLSLCVFLLLFSLSLSWAGLDWALSRMRSLPAALASERSKQLGFSQARPGFLAPPFSLPRSHPFKGVLIMLAITSWIRFSWRGRFPRRQEAGFDSSSLFIARQCKTAHRTKLIN</sequence>
<keyword evidence="3" id="KW-1185">Reference proteome</keyword>
<name>A0AAE0MCN6_9PEZI</name>
<reference evidence="2" key="1">
    <citation type="journal article" date="2023" name="Mol. Phylogenet. Evol.">
        <title>Genome-scale phylogeny and comparative genomics of the fungal order Sordariales.</title>
        <authorList>
            <person name="Hensen N."/>
            <person name="Bonometti L."/>
            <person name="Westerberg I."/>
            <person name="Brannstrom I.O."/>
            <person name="Guillou S."/>
            <person name="Cros-Aarteil S."/>
            <person name="Calhoun S."/>
            <person name="Haridas S."/>
            <person name="Kuo A."/>
            <person name="Mondo S."/>
            <person name="Pangilinan J."/>
            <person name="Riley R."/>
            <person name="LaButti K."/>
            <person name="Andreopoulos B."/>
            <person name="Lipzen A."/>
            <person name="Chen C."/>
            <person name="Yan M."/>
            <person name="Daum C."/>
            <person name="Ng V."/>
            <person name="Clum A."/>
            <person name="Steindorff A."/>
            <person name="Ohm R.A."/>
            <person name="Martin F."/>
            <person name="Silar P."/>
            <person name="Natvig D.O."/>
            <person name="Lalanne C."/>
            <person name="Gautier V."/>
            <person name="Ament-Velasquez S.L."/>
            <person name="Kruys A."/>
            <person name="Hutchinson M.I."/>
            <person name="Powell A.J."/>
            <person name="Barry K."/>
            <person name="Miller A.N."/>
            <person name="Grigoriev I.V."/>
            <person name="Debuchy R."/>
            <person name="Gladieux P."/>
            <person name="Hiltunen Thoren M."/>
            <person name="Johannesson H."/>
        </authorList>
    </citation>
    <scope>NUCLEOTIDE SEQUENCE</scope>
    <source>
        <strain evidence="2">SMH4131-1</strain>
    </source>
</reference>
<dbReference type="EMBL" id="JAUEPO010000003">
    <property type="protein sequence ID" value="KAK3327661.1"/>
    <property type="molecule type" value="Genomic_DNA"/>
</dbReference>
<dbReference type="AlphaFoldDB" id="A0AAE0MCN6"/>
<evidence type="ECO:0000313" key="2">
    <source>
        <dbReference type="EMBL" id="KAK3327661.1"/>
    </source>
</evidence>
<keyword evidence="1" id="KW-1133">Transmembrane helix</keyword>
<keyword evidence="1" id="KW-0472">Membrane</keyword>
<comment type="caution">
    <text evidence="2">The sequence shown here is derived from an EMBL/GenBank/DDBJ whole genome shotgun (WGS) entry which is preliminary data.</text>
</comment>
<feature type="transmembrane region" description="Helical" evidence="1">
    <location>
        <begin position="118"/>
        <end position="145"/>
    </location>
</feature>
<protein>
    <submittedName>
        <fullName evidence="2">Uncharacterized protein</fullName>
    </submittedName>
</protein>
<gene>
    <name evidence="2" type="ORF">B0T19DRAFT_422416</name>
</gene>
<accession>A0AAE0MCN6</accession>
<evidence type="ECO:0000256" key="1">
    <source>
        <dbReference type="SAM" id="Phobius"/>
    </source>
</evidence>
<evidence type="ECO:0000313" key="3">
    <source>
        <dbReference type="Proteomes" id="UP001286456"/>
    </source>
</evidence>
<keyword evidence="1" id="KW-0812">Transmembrane</keyword>
<proteinExistence type="predicted"/>
<dbReference type="Proteomes" id="UP001286456">
    <property type="component" value="Unassembled WGS sequence"/>
</dbReference>
<organism evidence="2 3">
    <name type="scientific">Cercophora scortea</name>
    <dbReference type="NCBI Taxonomy" id="314031"/>
    <lineage>
        <taxon>Eukaryota</taxon>
        <taxon>Fungi</taxon>
        <taxon>Dikarya</taxon>
        <taxon>Ascomycota</taxon>
        <taxon>Pezizomycotina</taxon>
        <taxon>Sordariomycetes</taxon>
        <taxon>Sordariomycetidae</taxon>
        <taxon>Sordariales</taxon>
        <taxon>Lasiosphaeriaceae</taxon>
        <taxon>Cercophora</taxon>
    </lineage>
</organism>
<reference evidence="2" key="2">
    <citation type="submission" date="2023-06" db="EMBL/GenBank/DDBJ databases">
        <authorList>
            <consortium name="Lawrence Berkeley National Laboratory"/>
            <person name="Haridas S."/>
            <person name="Hensen N."/>
            <person name="Bonometti L."/>
            <person name="Westerberg I."/>
            <person name="Brannstrom I.O."/>
            <person name="Guillou S."/>
            <person name="Cros-Aarteil S."/>
            <person name="Calhoun S."/>
            <person name="Kuo A."/>
            <person name="Mondo S."/>
            <person name="Pangilinan J."/>
            <person name="Riley R."/>
            <person name="Labutti K."/>
            <person name="Andreopoulos B."/>
            <person name="Lipzen A."/>
            <person name="Chen C."/>
            <person name="Yanf M."/>
            <person name="Daum C."/>
            <person name="Ng V."/>
            <person name="Clum A."/>
            <person name="Steindorff A."/>
            <person name="Ohm R."/>
            <person name="Martin F."/>
            <person name="Silar P."/>
            <person name="Natvig D."/>
            <person name="Lalanne C."/>
            <person name="Gautier V."/>
            <person name="Ament-Velasquez S.L."/>
            <person name="Kruys A."/>
            <person name="Hutchinson M.I."/>
            <person name="Powell A.J."/>
            <person name="Barry K."/>
            <person name="Miller A.N."/>
            <person name="Grigoriev I.V."/>
            <person name="Debuchy R."/>
            <person name="Gladieux P."/>
            <person name="Thoren M.H."/>
            <person name="Johannesson H."/>
        </authorList>
    </citation>
    <scope>NUCLEOTIDE SEQUENCE</scope>
    <source>
        <strain evidence="2">SMH4131-1</strain>
    </source>
</reference>